<dbReference type="InterPro" id="IPR037682">
    <property type="entry name" value="TonB_C"/>
</dbReference>
<sequence length="183" mass="19474">MASPQPLSTTFPLCSTTPKNRMNFARLLLCLLLLSCGRGQDVSTTDSPRQPPQTVIKTAESQNTGAQKESQPSAKPIFIDCFGPGVGTPVFKGGNDSLIAFLTRHAQWPEGLPLSTTGKVYVRVMVDEHGEISGSSVLKSLHPLADAEALRLAGLLGGHFTPTGRKGRADALSYIIPITFSAK</sequence>
<dbReference type="Pfam" id="PF03544">
    <property type="entry name" value="TonB_C"/>
    <property type="match status" value="1"/>
</dbReference>
<proteinExistence type="predicted"/>
<dbReference type="OrthoDB" id="885789at2"/>
<evidence type="ECO:0000259" key="1">
    <source>
        <dbReference type="Pfam" id="PF03544"/>
    </source>
</evidence>
<dbReference type="GO" id="GO:0055085">
    <property type="term" value="P:transmembrane transport"/>
    <property type="evidence" value="ECO:0007669"/>
    <property type="project" value="InterPro"/>
</dbReference>
<dbReference type="EMBL" id="FOHS01000004">
    <property type="protein sequence ID" value="SET90688.1"/>
    <property type="molecule type" value="Genomic_DNA"/>
</dbReference>
<dbReference type="Gene3D" id="3.30.1150.10">
    <property type="match status" value="1"/>
</dbReference>
<keyword evidence="3" id="KW-1185">Reference proteome</keyword>
<reference evidence="3" key="1">
    <citation type="submission" date="2016-10" db="EMBL/GenBank/DDBJ databases">
        <authorList>
            <person name="Varghese N."/>
            <person name="Submissions S."/>
        </authorList>
    </citation>
    <scope>NUCLEOTIDE SEQUENCE [LARGE SCALE GENOMIC DNA]</scope>
    <source>
        <strain evidence="3">DSM 15310</strain>
    </source>
</reference>
<dbReference type="Proteomes" id="UP000198697">
    <property type="component" value="Unassembled WGS sequence"/>
</dbReference>
<dbReference type="SUPFAM" id="SSF74653">
    <property type="entry name" value="TolA/TonB C-terminal domain"/>
    <property type="match status" value="1"/>
</dbReference>
<feature type="domain" description="TonB C-terminal" evidence="1">
    <location>
        <begin position="117"/>
        <end position="181"/>
    </location>
</feature>
<protein>
    <submittedName>
        <fullName evidence="2">TonB protein C-terminal</fullName>
    </submittedName>
</protein>
<organism evidence="2 3">
    <name type="scientific">Hymenobacter actinosclerus</name>
    <dbReference type="NCBI Taxonomy" id="82805"/>
    <lineage>
        <taxon>Bacteria</taxon>
        <taxon>Pseudomonadati</taxon>
        <taxon>Bacteroidota</taxon>
        <taxon>Cytophagia</taxon>
        <taxon>Cytophagales</taxon>
        <taxon>Hymenobacteraceae</taxon>
        <taxon>Hymenobacter</taxon>
    </lineage>
</organism>
<gene>
    <name evidence="2" type="ORF">SAMN04487998_3099</name>
</gene>
<dbReference type="STRING" id="82805.SAMN04487998_3099"/>
<name>A0A1I0I2F4_9BACT</name>
<evidence type="ECO:0000313" key="3">
    <source>
        <dbReference type="Proteomes" id="UP000198697"/>
    </source>
</evidence>
<dbReference type="AlphaFoldDB" id="A0A1I0I2F4"/>
<accession>A0A1I0I2F4</accession>
<evidence type="ECO:0000313" key="2">
    <source>
        <dbReference type="EMBL" id="SET90688.1"/>
    </source>
</evidence>